<evidence type="ECO:0000313" key="7">
    <source>
        <dbReference type="Proteomes" id="UP000622552"/>
    </source>
</evidence>
<dbReference type="SUPFAM" id="SSF48498">
    <property type="entry name" value="Tetracyclin repressor-like, C-terminal domain"/>
    <property type="match status" value="1"/>
</dbReference>
<reference evidence="6" key="1">
    <citation type="submission" date="2020-11" db="EMBL/GenBank/DDBJ databases">
        <title>Sequencing the genomes of 1000 actinobacteria strains.</title>
        <authorList>
            <person name="Klenk H.-P."/>
        </authorList>
    </citation>
    <scope>NUCLEOTIDE SEQUENCE</scope>
    <source>
        <strain evidence="6">DSM 45356</strain>
    </source>
</reference>
<dbReference type="AlphaFoldDB" id="A0A8J7KZV3"/>
<gene>
    <name evidence="6" type="ORF">IW245_007946</name>
</gene>
<evidence type="ECO:0000256" key="1">
    <source>
        <dbReference type="ARBA" id="ARBA00023015"/>
    </source>
</evidence>
<dbReference type="Proteomes" id="UP000622552">
    <property type="component" value="Unassembled WGS sequence"/>
</dbReference>
<evidence type="ECO:0000313" key="6">
    <source>
        <dbReference type="EMBL" id="MBG6141752.1"/>
    </source>
</evidence>
<evidence type="ECO:0000259" key="5">
    <source>
        <dbReference type="PROSITE" id="PS50977"/>
    </source>
</evidence>
<dbReference type="GO" id="GO:0003677">
    <property type="term" value="F:DNA binding"/>
    <property type="evidence" value="ECO:0007669"/>
    <property type="project" value="UniProtKB-UniRule"/>
</dbReference>
<keyword evidence="3" id="KW-0804">Transcription</keyword>
<feature type="DNA-binding region" description="H-T-H motif" evidence="4">
    <location>
        <begin position="28"/>
        <end position="47"/>
    </location>
</feature>
<dbReference type="EMBL" id="JADOUF010000001">
    <property type="protein sequence ID" value="MBG6141752.1"/>
    <property type="molecule type" value="Genomic_DNA"/>
</dbReference>
<dbReference type="InterPro" id="IPR011075">
    <property type="entry name" value="TetR_C"/>
</dbReference>
<keyword evidence="2 4" id="KW-0238">DNA-binding</keyword>
<dbReference type="Pfam" id="PF16925">
    <property type="entry name" value="TetR_C_13"/>
    <property type="match status" value="1"/>
</dbReference>
<proteinExistence type="predicted"/>
<accession>A0A8J7KZV3</accession>
<evidence type="ECO:0000256" key="3">
    <source>
        <dbReference type="ARBA" id="ARBA00023163"/>
    </source>
</evidence>
<dbReference type="SUPFAM" id="SSF46689">
    <property type="entry name" value="Homeodomain-like"/>
    <property type="match status" value="1"/>
</dbReference>
<dbReference type="PANTHER" id="PTHR47506:SF6">
    <property type="entry name" value="HTH-TYPE TRANSCRIPTIONAL REPRESSOR NEMR"/>
    <property type="match status" value="1"/>
</dbReference>
<dbReference type="Pfam" id="PF00440">
    <property type="entry name" value="TetR_N"/>
    <property type="match status" value="1"/>
</dbReference>
<dbReference type="InterPro" id="IPR001647">
    <property type="entry name" value="HTH_TetR"/>
</dbReference>
<keyword evidence="7" id="KW-1185">Reference proteome</keyword>
<name>A0A8J7KZV3_9ACTN</name>
<comment type="caution">
    <text evidence="6">The sequence shown here is derived from an EMBL/GenBank/DDBJ whole genome shotgun (WGS) entry which is preliminary data.</text>
</comment>
<evidence type="ECO:0000256" key="2">
    <source>
        <dbReference type="ARBA" id="ARBA00023125"/>
    </source>
</evidence>
<organism evidence="6 7">
    <name type="scientific">Longispora fulva</name>
    <dbReference type="NCBI Taxonomy" id="619741"/>
    <lineage>
        <taxon>Bacteria</taxon>
        <taxon>Bacillati</taxon>
        <taxon>Actinomycetota</taxon>
        <taxon>Actinomycetes</taxon>
        <taxon>Micromonosporales</taxon>
        <taxon>Micromonosporaceae</taxon>
        <taxon>Longispora</taxon>
    </lineage>
</organism>
<evidence type="ECO:0000256" key="4">
    <source>
        <dbReference type="PROSITE-ProRule" id="PRU00335"/>
    </source>
</evidence>
<keyword evidence="1" id="KW-0805">Transcription regulation</keyword>
<dbReference type="PROSITE" id="PS50977">
    <property type="entry name" value="HTH_TETR_2"/>
    <property type="match status" value="1"/>
</dbReference>
<dbReference type="InterPro" id="IPR009057">
    <property type="entry name" value="Homeodomain-like_sf"/>
</dbReference>
<feature type="domain" description="HTH tetR-type" evidence="5">
    <location>
        <begin position="5"/>
        <end position="65"/>
    </location>
</feature>
<dbReference type="Gene3D" id="1.10.357.10">
    <property type="entry name" value="Tetracycline Repressor, domain 2"/>
    <property type="match status" value="1"/>
</dbReference>
<dbReference type="InterPro" id="IPR036271">
    <property type="entry name" value="Tet_transcr_reg_TetR-rel_C_sf"/>
</dbReference>
<sequence length="194" mass="21617">MSKGELTKQAVLEEATTIAARLGLEGLTIGSLATATNMSKSGLFGHFRSKEALQLQVLAFARENFTDLVIRPALAAPRGEPRLRVMFDRWLELGRSFAAGCLFVSAATEFDDRDGLVRDQLVHDHQDMLDSVAQMVRAGISEGHFRADADAEQFAHDLNSMMLGFYHSHRLMRDPRAEARTRRAFDTLLDNARP</sequence>
<dbReference type="RefSeq" id="WP_197008133.1">
    <property type="nucleotide sequence ID" value="NZ_BONS01000013.1"/>
</dbReference>
<protein>
    <submittedName>
        <fullName evidence="6">AcrR family transcriptional regulator</fullName>
    </submittedName>
</protein>
<dbReference type="Gene3D" id="1.10.10.60">
    <property type="entry name" value="Homeodomain-like"/>
    <property type="match status" value="1"/>
</dbReference>
<dbReference type="PANTHER" id="PTHR47506">
    <property type="entry name" value="TRANSCRIPTIONAL REGULATORY PROTEIN"/>
    <property type="match status" value="1"/>
</dbReference>